<feature type="signal peptide" evidence="1">
    <location>
        <begin position="1"/>
        <end position="22"/>
    </location>
</feature>
<evidence type="ECO:0000313" key="3">
    <source>
        <dbReference type="Proteomes" id="UP000242188"/>
    </source>
</evidence>
<keyword evidence="3" id="KW-1185">Reference proteome</keyword>
<dbReference type="Proteomes" id="UP000242188">
    <property type="component" value="Unassembled WGS sequence"/>
</dbReference>
<accession>A0A210QU03</accession>
<dbReference type="AlphaFoldDB" id="A0A210QU03"/>
<name>A0A210QU03_MIZYE</name>
<keyword evidence="1" id="KW-0732">Signal</keyword>
<sequence>MKELSTYSGIIIVALQFITVSGLECITCDWNAGQTNGTDDCVSAPYELDRQQCETTGNNNVYSCETTLTFKMVKTRSYLESISRGCKLQHYYCNKECNPAKKKDCFLCCEEGGCNSVPFSMGLLPFSLYYNTTSEATPTTCVFRGLLTAEVLLASWMILN</sequence>
<gene>
    <name evidence="2" type="ORF">KP79_PYT04099</name>
</gene>
<reference evidence="2 3" key="1">
    <citation type="journal article" date="2017" name="Nat. Ecol. Evol.">
        <title>Scallop genome provides insights into evolution of bilaterian karyotype and development.</title>
        <authorList>
            <person name="Wang S."/>
            <person name="Zhang J."/>
            <person name="Jiao W."/>
            <person name="Li J."/>
            <person name="Xun X."/>
            <person name="Sun Y."/>
            <person name="Guo X."/>
            <person name="Huan P."/>
            <person name="Dong B."/>
            <person name="Zhang L."/>
            <person name="Hu X."/>
            <person name="Sun X."/>
            <person name="Wang J."/>
            <person name="Zhao C."/>
            <person name="Wang Y."/>
            <person name="Wang D."/>
            <person name="Huang X."/>
            <person name="Wang R."/>
            <person name="Lv J."/>
            <person name="Li Y."/>
            <person name="Zhang Z."/>
            <person name="Liu B."/>
            <person name="Lu W."/>
            <person name="Hui Y."/>
            <person name="Liang J."/>
            <person name="Zhou Z."/>
            <person name="Hou R."/>
            <person name="Li X."/>
            <person name="Liu Y."/>
            <person name="Li H."/>
            <person name="Ning X."/>
            <person name="Lin Y."/>
            <person name="Zhao L."/>
            <person name="Xing Q."/>
            <person name="Dou J."/>
            <person name="Li Y."/>
            <person name="Mao J."/>
            <person name="Guo H."/>
            <person name="Dou H."/>
            <person name="Li T."/>
            <person name="Mu C."/>
            <person name="Jiang W."/>
            <person name="Fu Q."/>
            <person name="Fu X."/>
            <person name="Miao Y."/>
            <person name="Liu J."/>
            <person name="Yu Q."/>
            <person name="Li R."/>
            <person name="Liao H."/>
            <person name="Li X."/>
            <person name="Kong Y."/>
            <person name="Jiang Z."/>
            <person name="Chourrout D."/>
            <person name="Li R."/>
            <person name="Bao Z."/>
        </authorList>
    </citation>
    <scope>NUCLEOTIDE SEQUENCE [LARGE SCALE GENOMIC DNA]</scope>
    <source>
        <strain evidence="2 3">PY_sf001</strain>
    </source>
</reference>
<dbReference type="EMBL" id="NEDP02001898">
    <property type="protein sequence ID" value="OWF52228.1"/>
    <property type="molecule type" value="Genomic_DNA"/>
</dbReference>
<feature type="chain" id="PRO_5012803949" description="Ly6/PLAUR domain-containing protein 6B" evidence="1">
    <location>
        <begin position="23"/>
        <end position="160"/>
    </location>
</feature>
<evidence type="ECO:0000256" key="1">
    <source>
        <dbReference type="SAM" id="SignalP"/>
    </source>
</evidence>
<evidence type="ECO:0008006" key="4">
    <source>
        <dbReference type="Google" id="ProtNLM"/>
    </source>
</evidence>
<proteinExistence type="predicted"/>
<protein>
    <recommendedName>
        <fullName evidence="4">Ly6/PLAUR domain-containing protein 6B</fullName>
    </recommendedName>
</protein>
<comment type="caution">
    <text evidence="2">The sequence shown here is derived from an EMBL/GenBank/DDBJ whole genome shotgun (WGS) entry which is preliminary data.</text>
</comment>
<dbReference type="OrthoDB" id="6076562at2759"/>
<organism evidence="2 3">
    <name type="scientific">Mizuhopecten yessoensis</name>
    <name type="common">Japanese scallop</name>
    <name type="synonym">Patinopecten yessoensis</name>
    <dbReference type="NCBI Taxonomy" id="6573"/>
    <lineage>
        <taxon>Eukaryota</taxon>
        <taxon>Metazoa</taxon>
        <taxon>Spiralia</taxon>
        <taxon>Lophotrochozoa</taxon>
        <taxon>Mollusca</taxon>
        <taxon>Bivalvia</taxon>
        <taxon>Autobranchia</taxon>
        <taxon>Pteriomorphia</taxon>
        <taxon>Pectinida</taxon>
        <taxon>Pectinoidea</taxon>
        <taxon>Pectinidae</taxon>
        <taxon>Mizuhopecten</taxon>
    </lineage>
</organism>
<evidence type="ECO:0000313" key="2">
    <source>
        <dbReference type="EMBL" id="OWF52228.1"/>
    </source>
</evidence>